<dbReference type="Proteomes" id="UP000238479">
    <property type="component" value="Chromosome 1"/>
</dbReference>
<dbReference type="EMBL" id="PDCK01000039">
    <property type="protein sequence ID" value="PRQ60000.1"/>
    <property type="molecule type" value="Genomic_DNA"/>
</dbReference>
<dbReference type="Gramene" id="PRQ60000">
    <property type="protein sequence ID" value="PRQ60000"/>
    <property type="gene ID" value="RchiOBHm_Chr1g0376351"/>
</dbReference>
<dbReference type="PANTHER" id="PTHR44259:SF107">
    <property type="entry name" value="F-BOX PROTEIN SKIP23-LIKE"/>
    <property type="match status" value="1"/>
</dbReference>
<evidence type="ECO:0000313" key="3">
    <source>
        <dbReference type="Proteomes" id="UP000238479"/>
    </source>
</evidence>
<dbReference type="SUPFAM" id="SSF81383">
    <property type="entry name" value="F-box domain"/>
    <property type="match status" value="1"/>
</dbReference>
<evidence type="ECO:0000313" key="2">
    <source>
        <dbReference type="EMBL" id="PRQ60000.1"/>
    </source>
</evidence>
<proteinExistence type="predicted"/>
<dbReference type="InterPro" id="IPR050942">
    <property type="entry name" value="F-box_BR-signaling"/>
</dbReference>
<dbReference type="SMART" id="SM00256">
    <property type="entry name" value="FBOX"/>
    <property type="match status" value="1"/>
</dbReference>
<dbReference type="PANTHER" id="PTHR44259">
    <property type="entry name" value="OS07G0183000 PROTEIN-RELATED"/>
    <property type="match status" value="1"/>
</dbReference>
<dbReference type="Pfam" id="PF03478">
    <property type="entry name" value="Beta-prop_KIB1-4"/>
    <property type="match status" value="1"/>
</dbReference>
<dbReference type="Gene3D" id="1.20.1280.50">
    <property type="match status" value="1"/>
</dbReference>
<protein>
    <submittedName>
        <fullName evidence="2">Putative F-box domain-containing protein</fullName>
    </submittedName>
</protein>
<dbReference type="InterPro" id="IPR005174">
    <property type="entry name" value="KIB1-4_b-propeller"/>
</dbReference>
<gene>
    <name evidence="2" type="ORF">RchiOBHm_Chr1g0376351</name>
</gene>
<reference evidence="2 3" key="1">
    <citation type="journal article" date="2018" name="Nat. Genet.">
        <title>The Rosa genome provides new insights in the design of modern roses.</title>
        <authorList>
            <person name="Bendahmane M."/>
        </authorList>
    </citation>
    <scope>NUCLEOTIDE SEQUENCE [LARGE SCALE GENOMIC DNA]</scope>
    <source>
        <strain evidence="3">cv. Old Blush</strain>
    </source>
</reference>
<dbReference type="PROSITE" id="PS50181">
    <property type="entry name" value="FBOX"/>
    <property type="match status" value="1"/>
</dbReference>
<dbReference type="AlphaFoldDB" id="A0A2P6SMV7"/>
<keyword evidence="3" id="KW-1185">Reference proteome</keyword>
<sequence length="388" mass="45129">MFFLFVSADWSELPNQILESVLERLDLLADYVRFSVVCRSWNFIAKDNRKKRVKMPCCHPPPMLLINTDIGDIWKVYNVTDDKLLDLQVRVPNTRFCGSSKGWLIFVENDFTVTLINPFFRVRGRVEKENSIIHLPPLRLIKEIDMSRVRHERYVYKATISADPVLNANECIVVVITQPGYQLAFIRLGKDRAWSYIDGRARGRGFDEVIFLGGKFYGVRNNSRLLSLEITRFSFNRKLAARSLRRDHTIKSYLVYSNKKELLMVERHISFDRKNDMRTTSKFIIYKLNFDECKWTKKNSLGGETLFLGDNSSFSVISSSFPGCLRNCIYFTHDYDCFRSKFGPRGPNDFGVYVVEDESFLSIDSTKASMLVKMSLQPSIWILPTFQL</sequence>
<comment type="caution">
    <text evidence="2">The sequence shown here is derived from an EMBL/GenBank/DDBJ whole genome shotgun (WGS) entry which is preliminary data.</text>
</comment>
<accession>A0A2P6SMV7</accession>
<dbReference type="Pfam" id="PF00646">
    <property type="entry name" value="F-box"/>
    <property type="match status" value="1"/>
</dbReference>
<dbReference type="OMA" id="NGFERIC"/>
<evidence type="ECO:0000259" key="1">
    <source>
        <dbReference type="PROSITE" id="PS50181"/>
    </source>
</evidence>
<dbReference type="InterPro" id="IPR001810">
    <property type="entry name" value="F-box_dom"/>
</dbReference>
<organism evidence="2 3">
    <name type="scientific">Rosa chinensis</name>
    <name type="common">China rose</name>
    <dbReference type="NCBI Taxonomy" id="74649"/>
    <lineage>
        <taxon>Eukaryota</taxon>
        <taxon>Viridiplantae</taxon>
        <taxon>Streptophyta</taxon>
        <taxon>Embryophyta</taxon>
        <taxon>Tracheophyta</taxon>
        <taxon>Spermatophyta</taxon>
        <taxon>Magnoliopsida</taxon>
        <taxon>eudicotyledons</taxon>
        <taxon>Gunneridae</taxon>
        <taxon>Pentapetalae</taxon>
        <taxon>rosids</taxon>
        <taxon>fabids</taxon>
        <taxon>Rosales</taxon>
        <taxon>Rosaceae</taxon>
        <taxon>Rosoideae</taxon>
        <taxon>Rosoideae incertae sedis</taxon>
        <taxon>Rosa</taxon>
    </lineage>
</organism>
<feature type="domain" description="F-box" evidence="1">
    <location>
        <begin position="7"/>
        <end position="55"/>
    </location>
</feature>
<name>A0A2P6SMV7_ROSCH</name>
<dbReference type="STRING" id="74649.A0A2P6SMV7"/>
<dbReference type="InterPro" id="IPR036047">
    <property type="entry name" value="F-box-like_dom_sf"/>
</dbReference>